<evidence type="ECO:0000313" key="3">
    <source>
        <dbReference type="Proteomes" id="UP001317870"/>
    </source>
</evidence>
<keyword evidence="3" id="KW-1185">Reference proteome</keyword>
<feature type="transmembrane region" description="Helical" evidence="1">
    <location>
        <begin position="105"/>
        <end position="125"/>
    </location>
</feature>
<feature type="transmembrane region" description="Helical" evidence="1">
    <location>
        <begin position="146"/>
        <end position="166"/>
    </location>
</feature>
<keyword evidence="1" id="KW-0472">Membrane</keyword>
<dbReference type="EMBL" id="AP026978">
    <property type="protein sequence ID" value="BDU00161.1"/>
    <property type="molecule type" value="Genomic_DNA"/>
</dbReference>
<evidence type="ECO:0000313" key="2">
    <source>
        <dbReference type="EMBL" id="BDU00161.1"/>
    </source>
</evidence>
<gene>
    <name evidence="2" type="ORF">IFM12276_31890</name>
</gene>
<organism evidence="2 3">
    <name type="scientific">Nocardia sputorum</name>
    <dbReference type="NCBI Taxonomy" id="2984338"/>
    <lineage>
        <taxon>Bacteria</taxon>
        <taxon>Bacillati</taxon>
        <taxon>Actinomycetota</taxon>
        <taxon>Actinomycetes</taxon>
        <taxon>Mycobacteriales</taxon>
        <taxon>Nocardiaceae</taxon>
        <taxon>Nocardia</taxon>
    </lineage>
</organism>
<feature type="transmembrane region" description="Helical" evidence="1">
    <location>
        <begin position="251"/>
        <end position="274"/>
    </location>
</feature>
<dbReference type="Proteomes" id="UP001317870">
    <property type="component" value="Chromosome"/>
</dbReference>
<feature type="transmembrane region" description="Helical" evidence="1">
    <location>
        <begin position="208"/>
        <end position="231"/>
    </location>
</feature>
<accession>A0ABM8CYS3</accession>
<feature type="transmembrane region" description="Helical" evidence="1">
    <location>
        <begin position="52"/>
        <end position="75"/>
    </location>
</feature>
<sequence length="294" mass="31511">MRSVKLSVVLAREVSIARTQAATGRLRGTPYGRTLRRVIEVLAEIQLVDRSLALAAQIFTSVLPVMIAASVFSGWHAPAKTINDQFGFDSRSLYTDGGSLSADPAIAAFGVVGLLMVLLGGTSFARALARVYEAVWKVPAIGPREAWRWLVALLAVALAAGLVGQIRDLEQIRYAGRLLALLGEVVIWVFVWMLAPYLLTKGALTGRLLWASGLLTAIGLTAVHAAGRVLLPRITTNAQEHFGPLGLAFTSVSWLFVLSVVIVGAASVVKALALDETTIGRYLRGRDNGDGERR</sequence>
<name>A0ABM8CYS3_9NOCA</name>
<reference evidence="2 3" key="1">
    <citation type="submission" date="2022-11" db="EMBL/GenBank/DDBJ databases">
        <title>Genome Sequencing of Nocardia sp. ON39_IFM12276 and assembly.</title>
        <authorList>
            <person name="Shimojima M."/>
            <person name="Toyokawa M."/>
            <person name="Uesaka K."/>
        </authorList>
    </citation>
    <scope>NUCLEOTIDE SEQUENCE [LARGE SCALE GENOMIC DNA]</scope>
    <source>
        <strain evidence="2 3">IFM 12276</strain>
    </source>
</reference>
<keyword evidence="1" id="KW-1133">Transmembrane helix</keyword>
<feature type="transmembrane region" description="Helical" evidence="1">
    <location>
        <begin position="178"/>
        <end position="199"/>
    </location>
</feature>
<proteinExistence type="predicted"/>
<evidence type="ECO:0000256" key="1">
    <source>
        <dbReference type="SAM" id="Phobius"/>
    </source>
</evidence>
<protein>
    <submittedName>
        <fullName evidence="2">Uncharacterized protein</fullName>
    </submittedName>
</protein>
<keyword evidence="1" id="KW-0812">Transmembrane</keyword>
<dbReference type="RefSeq" id="WP_281880400.1">
    <property type="nucleotide sequence ID" value="NZ_AP026978.1"/>
</dbReference>